<reference evidence="13 14" key="1">
    <citation type="journal article" date="2009" name="PLoS Genet.">
        <title>Localized plasticity in the streamlined genomes of vinyl chloride respiring Dehalococcoides.</title>
        <authorList>
            <person name="McMurdie P.J."/>
            <person name="Behrens S.F."/>
            <person name="Muller J.A."/>
            <person name="Goke J."/>
            <person name="Ritalahti K.M."/>
            <person name="Wagner R."/>
            <person name="Goltsman E."/>
            <person name="Lapidus A."/>
            <person name="Holmes S."/>
            <person name="Loffler F.E."/>
            <person name="Spormann A.M."/>
        </authorList>
    </citation>
    <scope>NUCLEOTIDE SEQUENCE [LARGE SCALE GENOMIC DNA]</scope>
    <source>
        <strain evidence="13 14">VS</strain>
    </source>
</reference>
<comment type="cofactor">
    <cofactor evidence="10">
        <name>corrinoid</name>
        <dbReference type="ChEBI" id="CHEBI:33913"/>
    </cofactor>
</comment>
<keyword evidence="7" id="KW-0408">Iron</keyword>
<dbReference type="AlphaFoldDB" id="D2BJE1"/>
<evidence type="ECO:0000256" key="5">
    <source>
        <dbReference type="ARBA" id="ARBA00022729"/>
    </source>
</evidence>
<dbReference type="InterPro" id="IPR019546">
    <property type="entry name" value="TAT_signal_bac_arc"/>
</dbReference>
<dbReference type="PANTHER" id="PTHR42827:SF1">
    <property type="entry name" value="IRON-SULFUR CLUSTER-BINDING PROTEIN"/>
    <property type="match status" value="1"/>
</dbReference>
<keyword evidence="5" id="KW-0732">Signal</keyword>
<dbReference type="InterPro" id="IPR006311">
    <property type="entry name" value="TAT_signal"/>
</dbReference>
<dbReference type="PROSITE" id="PS51379">
    <property type="entry name" value="4FE4S_FER_2"/>
    <property type="match status" value="1"/>
</dbReference>
<dbReference type="eggNOG" id="COG1600">
    <property type="taxonomic scope" value="Bacteria"/>
</dbReference>
<keyword evidence="9" id="KW-0472">Membrane</keyword>
<protein>
    <submittedName>
        <fullName evidence="13">Reductive dehalogenase</fullName>
    </submittedName>
</protein>
<sequence>MAHFHSTVSRRDFMKALGLVGAGAGALGAASPIFRDLDEVTASVSKDPYARWWVKERDFEDITTPIDWNVFKAYNPATHPTTPSEFGPGGPVLSTARKVRQLDGVVNNWPGSTLRDLALDGATGGNYSGNQKWDGAGGTSPSSRGDGTRSAPGPWQGTPEENLQTCRAAAHFYGSPRCGAIEINEKTKKLFNSNVQWADIDKGTYDDKTDIYTIPNKCRWVLVWLTKQSFKMNQYITRSDPDDPWPNKVFRQGKAGENQAYSHAPQIRYQVNRFITGLGYQCLKPSASGNVQFGVFAGLSEMGRAAMTIEPSYGMMVRYIDFAITDLPLAPTKPIDAGLRRFCHNCGTCAKVCPSGCQSTEKDPYWETRDTYSNAGLQTWYIDWDKCIRWGGPWDCVNCQTSCPFNHPTDAIVHPFVRSTAAVTPLFNGFFASMENSFGYFRQLSADEHEDWWSRDLSSWKYDTLLGFGNPSW</sequence>
<dbReference type="SUPFAM" id="SSF54862">
    <property type="entry name" value="4Fe-4S ferredoxins"/>
    <property type="match status" value="1"/>
</dbReference>
<evidence type="ECO:0000256" key="1">
    <source>
        <dbReference type="ARBA" id="ARBA00004236"/>
    </source>
</evidence>
<gene>
    <name evidence="13" type="primary">rdhA</name>
    <name evidence="13" type="ordered locus">DhcVS_1342</name>
</gene>
<comment type="subcellular location">
    <subcellularLocation>
        <location evidence="1">Cell membrane</location>
    </subcellularLocation>
</comment>
<evidence type="ECO:0000256" key="9">
    <source>
        <dbReference type="ARBA" id="ARBA00023136"/>
    </source>
</evidence>
<keyword evidence="4" id="KW-0479">Metal-binding</keyword>
<dbReference type="PANTHER" id="PTHR42827">
    <property type="entry name" value="IRON-SULFUR CLUSTER-BINDING PROTEIN-RELATED"/>
    <property type="match status" value="1"/>
</dbReference>
<accession>D2BJE1</accession>
<dbReference type="InterPro" id="IPR012832">
    <property type="entry name" value="RDH"/>
</dbReference>
<evidence type="ECO:0000256" key="3">
    <source>
        <dbReference type="ARBA" id="ARBA00022485"/>
    </source>
</evidence>
<evidence type="ECO:0000256" key="7">
    <source>
        <dbReference type="ARBA" id="ARBA00023004"/>
    </source>
</evidence>
<evidence type="ECO:0000256" key="6">
    <source>
        <dbReference type="ARBA" id="ARBA00022737"/>
    </source>
</evidence>
<dbReference type="PROSITE" id="PS51318">
    <property type="entry name" value="TAT"/>
    <property type="match status" value="1"/>
</dbReference>
<dbReference type="OrthoDB" id="145943at2"/>
<dbReference type="GO" id="GO:0051539">
    <property type="term" value="F:4 iron, 4 sulfur cluster binding"/>
    <property type="evidence" value="ECO:0007669"/>
    <property type="project" value="UniProtKB-KW"/>
</dbReference>
<dbReference type="Gene3D" id="3.30.70.20">
    <property type="match status" value="1"/>
</dbReference>
<keyword evidence="8" id="KW-0411">Iron-sulfur</keyword>
<dbReference type="NCBIfam" id="TIGR02486">
    <property type="entry name" value="RDH"/>
    <property type="match status" value="1"/>
</dbReference>
<evidence type="ECO:0000256" key="2">
    <source>
        <dbReference type="ARBA" id="ARBA00022475"/>
    </source>
</evidence>
<dbReference type="Pfam" id="PF12838">
    <property type="entry name" value="Fer4_7"/>
    <property type="match status" value="1"/>
</dbReference>
<keyword evidence="3" id="KW-0004">4Fe-4S</keyword>
<dbReference type="InterPro" id="IPR017896">
    <property type="entry name" value="4Fe4S_Fe-S-bd"/>
</dbReference>
<feature type="domain" description="4Fe-4S ferredoxin-type" evidence="12">
    <location>
        <begin position="331"/>
        <end position="363"/>
    </location>
</feature>
<name>D2BJE1_DEHMV</name>
<evidence type="ECO:0000256" key="11">
    <source>
        <dbReference type="SAM" id="MobiDB-lite"/>
    </source>
</evidence>
<dbReference type="GO" id="GO:0005886">
    <property type="term" value="C:plasma membrane"/>
    <property type="evidence" value="ECO:0007669"/>
    <property type="project" value="UniProtKB-SubCell"/>
</dbReference>
<dbReference type="HOGENOM" id="CLU_036586_0_1_0"/>
<feature type="region of interest" description="Disordered" evidence="11">
    <location>
        <begin position="125"/>
        <end position="160"/>
    </location>
</feature>
<evidence type="ECO:0000256" key="4">
    <source>
        <dbReference type="ARBA" id="ARBA00022723"/>
    </source>
</evidence>
<evidence type="ECO:0000256" key="8">
    <source>
        <dbReference type="ARBA" id="ARBA00023014"/>
    </source>
</evidence>
<evidence type="ECO:0000313" key="13">
    <source>
        <dbReference type="EMBL" id="ACZ62441.1"/>
    </source>
</evidence>
<evidence type="ECO:0000259" key="12">
    <source>
        <dbReference type="PROSITE" id="PS51379"/>
    </source>
</evidence>
<dbReference type="EMBL" id="CP001827">
    <property type="protein sequence ID" value="ACZ62441.1"/>
    <property type="molecule type" value="Genomic_DNA"/>
</dbReference>
<dbReference type="GO" id="GO:0046872">
    <property type="term" value="F:metal ion binding"/>
    <property type="evidence" value="ECO:0007669"/>
    <property type="project" value="UniProtKB-KW"/>
</dbReference>
<evidence type="ECO:0000256" key="10">
    <source>
        <dbReference type="ARBA" id="ARBA00029374"/>
    </source>
</evidence>
<dbReference type="RefSeq" id="WP_012882579.1">
    <property type="nucleotide sequence ID" value="NC_013552.1"/>
</dbReference>
<dbReference type="PROSITE" id="PS00198">
    <property type="entry name" value="4FE4S_FER_1"/>
    <property type="match status" value="1"/>
</dbReference>
<dbReference type="InterPro" id="IPR017900">
    <property type="entry name" value="4Fe4S_Fe_S_CS"/>
</dbReference>
<dbReference type="KEGG" id="dev:DhcVS_1342"/>
<evidence type="ECO:0000313" key="14">
    <source>
        <dbReference type="Proteomes" id="UP000002506"/>
    </source>
</evidence>
<organism evidence="13 14">
    <name type="scientific">Dehalococcoides mccartyi (strain VS)</name>
    <dbReference type="NCBI Taxonomy" id="311424"/>
    <lineage>
        <taxon>Bacteria</taxon>
        <taxon>Bacillati</taxon>
        <taxon>Chloroflexota</taxon>
        <taxon>Dehalococcoidia</taxon>
        <taxon>Dehalococcoidales</taxon>
        <taxon>Dehalococcoidaceae</taxon>
        <taxon>Dehalococcoides</taxon>
    </lineage>
</organism>
<dbReference type="NCBIfam" id="TIGR01409">
    <property type="entry name" value="TAT_signal_seq"/>
    <property type="match status" value="1"/>
</dbReference>
<keyword evidence="2" id="KW-1003">Cell membrane</keyword>
<keyword evidence="6" id="KW-0677">Repeat</keyword>
<dbReference type="Proteomes" id="UP000002506">
    <property type="component" value="Chromosome"/>
</dbReference>
<proteinExistence type="predicted"/>